<protein>
    <submittedName>
        <fullName evidence="1">Uncharacterized protein</fullName>
    </submittedName>
</protein>
<accession>A0ABQ0ITZ4</accession>
<keyword evidence="2" id="KW-1185">Reference proteome</keyword>
<dbReference type="EMBL" id="BASM01000010">
    <property type="protein sequence ID" value="GAD25693.1"/>
    <property type="molecule type" value="Genomic_DNA"/>
</dbReference>
<sequence>MRHVRGGFYEPPSLITVLTVEQIQRDLRSVSVSTAVILPSGQ</sequence>
<dbReference type="Proteomes" id="UP000018209">
    <property type="component" value="Unassembled WGS sequence"/>
</dbReference>
<name>A0ABQ0ITZ4_GLUTH</name>
<evidence type="ECO:0000313" key="1">
    <source>
        <dbReference type="EMBL" id="GAD25693.1"/>
    </source>
</evidence>
<organism evidence="1 2">
    <name type="scientific">Gluconobacter thailandicus NBRC 3257</name>
    <dbReference type="NCBI Taxonomy" id="1381097"/>
    <lineage>
        <taxon>Bacteria</taxon>
        <taxon>Pseudomonadati</taxon>
        <taxon>Pseudomonadota</taxon>
        <taxon>Alphaproteobacteria</taxon>
        <taxon>Acetobacterales</taxon>
        <taxon>Acetobacteraceae</taxon>
        <taxon>Gluconobacter</taxon>
    </lineage>
</organism>
<proteinExistence type="predicted"/>
<gene>
    <name evidence="1" type="ORF">NBRC3257_0692</name>
</gene>
<comment type="caution">
    <text evidence="1">The sequence shown here is derived from an EMBL/GenBank/DDBJ whole genome shotgun (WGS) entry which is preliminary data.</text>
</comment>
<reference evidence="1 2" key="1">
    <citation type="submission" date="2013-08" db="EMBL/GenBank/DDBJ databases">
        <title>Gluconobacter thailandicus NBRC 3257 whole genome sequence.</title>
        <authorList>
            <person name="Matsutani M."/>
            <person name="Yakushi T."/>
            <person name="Matsushita K."/>
        </authorList>
    </citation>
    <scope>NUCLEOTIDE SEQUENCE [LARGE SCALE GENOMIC DNA]</scope>
    <source>
        <strain evidence="1 2">NBRC 3257</strain>
    </source>
</reference>
<evidence type="ECO:0000313" key="2">
    <source>
        <dbReference type="Proteomes" id="UP000018209"/>
    </source>
</evidence>